<protein>
    <submittedName>
        <fullName evidence="1">Uncharacterized protein</fullName>
    </submittedName>
</protein>
<reference evidence="1" key="1">
    <citation type="submission" date="2014-11" db="EMBL/GenBank/DDBJ databases">
        <authorList>
            <person name="Amaro Gonzalez C."/>
        </authorList>
    </citation>
    <scope>NUCLEOTIDE SEQUENCE</scope>
</reference>
<evidence type="ECO:0000313" key="1">
    <source>
        <dbReference type="EMBL" id="JAI07700.1"/>
    </source>
</evidence>
<accession>A0A0E9XYF0</accession>
<name>A0A0E9XYF0_ANGAN</name>
<sequence length="33" mass="3811">MKSFTPYLSLLINLRIQPGWHKHRLSMGSALIT</sequence>
<organism evidence="1">
    <name type="scientific">Anguilla anguilla</name>
    <name type="common">European freshwater eel</name>
    <name type="synonym">Muraena anguilla</name>
    <dbReference type="NCBI Taxonomy" id="7936"/>
    <lineage>
        <taxon>Eukaryota</taxon>
        <taxon>Metazoa</taxon>
        <taxon>Chordata</taxon>
        <taxon>Craniata</taxon>
        <taxon>Vertebrata</taxon>
        <taxon>Euteleostomi</taxon>
        <taxon>Actinopterygii</taxon>
        <taxon>Neopterygii</taxon>
        <taxon>Teleostei</taxon>
        <taxon>Anguilliformes</taxon>
        <taxon>Anguillidae</taxon>
        <taxon>Anguilla</taxon>
    </lineage>
</organism>
<reference evidence="1" key="2">
    <citation type="journal article" date="2015" name="Fish Shellfish Immunol.">
        <title>Early steps in the European eel (Anguilla anguilla)-Vibrio vulnificus interaction in the gills: Role of the RtxA13 toxin.</title>
        <authorList>
            <person name="Callol A."/>
            <person name="Pajuelo D."/>
            <person name="Ebbesson L."/>
            <person name="Teles M."/>
            <person name="MacKenzie S."/>
            <person name="Amaro C."/>
        </authorList>
    </citation>
    <scope>NUCLEOTIDE SEQUENCE</scope>
</reference>
<proteinExistence type="predicted"/>
<dbReference type="EMBL" id="GBXM01000878">
    <property type="protein sequence ID" value="JAI07700.1"/>
    <property type="molecule type" value="Transcribed_RNA"/>
</dbReference>
<dbReference type="AlphaFoldDB" id="A0A0E9XYF0"/>